<evidence type="ECO:0000313" key="1">
    <source>
        <dbReference type="EMBL" id="CAF4866307.1"/>
    </source>
</evidence>
<accession>A0A821SY14</accession>
<dbReference type="Proteomes" id="UP000663880">
    <property type="component" value="Unassembled WGS sequence"/>
</dbReference>
<dbReference type="AlphaFoldDB" id="A0A821SY14"/>
<proteinExistence type="predicted"/>
<name>A0A821SY14_9NEOP</name>
<keyword evidence="2" id="KW-1185">Reference proteome</keyword>
<sequence length="84" mass="9484">MAREPIEWPTCASADCIYRSEAKWSRKFHISVALCAATNAQVLRDDEVRRLAPSRPEEVSDWLKAIKLALNLSAIDILDQLCRG</sequence>
<reference evidence="1" key="1">
    <citation type="submission" date="2021-02" db="EMBL/GenBank/DDBJ databases">
        <authorList>
            <person name="Steward A R."/>
        </authorList>
    </citation>
    <scope>NUCLEOTIDE SEQUENCE</scope>
</reference>
<dbReference type="EMBL" id="CAJOBZ010000022">
    <property type="protein sequence ID" value="CAF4866307.1"/>
    <property type="molecule type" value="Genomic_DNA"/>
</dbReference>
<evidence type="ECO:0000313" key="2">
    <source>
        <dbReference type="Proteomes" id="UP000663880"/>
    </source>
</evidence>
<protein>
    <submittedName>
        <fullName evidence="1">Uncharacterized protein</fullName>
    </submittedName>
</protein>
<comment type="caution">
    <text evidence="1">The sequence shown here is derived from an EMBL/GenBank/DDBJ whole genome shotgun (WGS) entry which is preliminary data.</text>
</comment>
<gene>
    <name evidence="1" type="ORF">PMACD_LOCUS8355</name>
</gene>
<organism evidence="1 2">
    <name type="scientific">Pieris macdunnoughi</name>
    <dbReference type="NCBI Taxonomy" id="345717"/>
    <lineage>
        <taxon>Eukaryota</taxon>
        <taxon>Metazoa</taxon>
        <taxon>Ecdysozoa</taxon>
        <taxon>Arthropoda</taxon>
        <taxon>Hexapoda</taxon>
        <taxon>Insecta</taxon>
        <taxon>Pterygota</taxon>
        <taxon>Neoptera</taxon>
        <taxon>Endopterygota</taxon>
        <taxon>Lepidoptera</taxon>
        <taxon>Glossata</taxon>
        <taxon>Ditrysia</taxon>
        <taxon>Papilionoidea</taxon>
        <taxon>Pieridae</taxon>
        <taxon>Pierinae</taxon>
        <taxon>Pieris</taxon>
    </lineage>
</organism>